<proteinExistence type="predicted"/>
<dbReference type="EMBL" id="CP036263">
    <property type="protein sequence ID" value="QDS99521.1"/>
    <property type="molecule type" value="Genomic_DNA"/>
</dbReference>
<keyword evidence="2" id="KW-1185">Reference proteome</keyword>
<dbReference type="KEGG" id="amob:HG15A2_28450"/>
<dbReference type="Proteomes" id="UP000319852">
    <property type="component" value="Chromosome"/>
</dbReference>
<gene>
    <name evidence="1" type="ORF">HG15A2_28450</name>
</gene>
<dbReference type="AlphaFoldDB" id="A0A517MXB4"/>
<evidence type="ECO:0000313" key="1">
    <source>
        <dbReference type="EMBL" id="QDS99521.1"/>
    </source>
</evidence>
<dbReference type="RefSeq" id="WP_145060730.1">
    <property type="nucleotide sequence ID" value="NZ_CP036263.1"/>
</dbReference>
<accession>A0A517MXB4</accession>
<sequence>MNSLWITALAFTVGVNVQLAGNETQQRENEQRVLTETVYRFMAANADIQPDDLIVQSDVRDLQDFLRVTHHHMAFSSPLLVNRILADRSPLSRLYYRDGGDALRSVAEALGSYAPLDRLASRGSGRKALQVAIDSGSVVELLRTIESLESRPPPASSQTKIYTTRELVGELVTGDLPR</sequence>
<protein>
    <submittedName>
        <fullName evidence="1">Uncharacterized protein</fullName>
    </submittedName>
</protein>
<evidence type="ECO:0000313" key="2">
    <source>
        <dbReference type="Proteomes" id="UP000319852"/>
    </source>
</evidence>
<name>A0A517MXB4_9BACT</name>
<dbReference type="OrthoDB" id="9931219at2"/>
<reference evidence="1 2" key="1">
    <citation type="submission" date="2019-02" db="EMBL/GenBank/DDBJ databases">
        <title>Deep-cultivation of Planctomycetes and their phenomic and genomic characterization uncovers novel biology.</title>
        <authorList>
            <person name="Wiegand S."/>
            <person name="Jogler M."/>
            <person name="Boedeker C."/>
            <person name="Pinto D."/>
            <person name="Vollmers J."/>
            <person name="Rivas-Marin E."/>
            <person name="Kohn T."/>
            <person name="Peeters S.H."/>
            <person name="Heuer A."/>
            <person name="Rast P."/>
            <person name="Oberbeckmann S."/>
            <person name="Bunk B."/>
            <person name="Jeske O."/>
            <person name="Meyerdierks A."/>
            <person name="Storesund J.E."/>
            <person name="Kallscheuer N."/>
            <person name="Luecker S."/>
            <person name="Lage O.M."/>
            <person name="Pohl T."/>
            <person name="Merkel B.J."/>
            <person name="Hornburger P."/>
            <person name="Mueller R.-W."/>
            <person name="Bruemmer F."/>
            <person name="Labrenz M."/>
            <person name="Spormann A.M."/>
            <person name="Op den Camp H."/>
            <person name="Overmann J."/>
            <person name="Amann R."/>
            <person name="Jetten M.S.M."/>
            <person name="Mascher T."/>
            <person name="Medema M.H."/>
            <person name="Devos D.P."/>
            <person name="Kaster A.-K."/>
            <person name="Ovreas L."/>
            <person name="Rohde M."/>
            <person name="Galperin M.Y."/>
            <person name="Jogler C."/>
        </authorList>
    </citation>
    <scope>NUCLEOTIDE SEQUENCE [LARGE SCALE GENOMIC DNA]</scope>
    <source>
        <strain evidence="1 2">HG15A2</strain>
    </source>
</reference>
<organism evidence="1 2">
    <name type="scientific">Adhaeretor mobilis</name>
    <dbReference type="NCBI Taxonomy" id="1930276"/>
    <lineage>
        <taxon>Bacteria</taxon>
        <taxon>Pseudomonadati</taxon>
        <taxon>Planctomycetota</taxon>
        <taxon>Planctomycetia</taxon>
        <taxon>Pirellulales</taxon>
        <taxon>Lacipirellulaceae</taxon>
        <taxon>Adhaeretor</taxon>
    </lineage>
</organism>